<protein>
    <submittedName>
        <fullName evidence="15">Similar to Nuclear envelope protein ndc1 acc. no. O13961</fullName>
    </submittedName>
</protein>
<dbReference type="AlphaFoldDB" id="U4L612"/>
<feature type="transmembrane region" description="Helical" evidence="14">
    <location>
        <begin position="33"/>
        <end position="52"/>
    </location>
</feature>
<dbReference type="GO" id="GO:0106166">
    <property type="term" value="F:spindle pole body-nuclear membrane anchor activity"/>
    <property type="evidence" value="ECO:0007669"/>
    <property type="project" value="TreeGrafter"/>
</dbReference>
<evidence type="ECO:0000256" key="10">
    <source>
        <dbReference type="ARBA" id="ARBA00023132"/>
    </source>
</evidence>
<feature type="transmembrane region" description="Helical" evidence="14">
    <location>
        <begin position="159"/>
        <end position="179"/>
    </location>
</feature>
<dbReference type="GO" id="GO:0005816">
    <property type="term" value="C:spindle pole body"/>
    <property type="evidence" value="ECO:0007669"/>
    <property type="project" value="TreeGrafter"/>
</dbReference>
<dbReference type="GO" id="GO:0031965">
    <property type="term" value="C:nuclear membrane"/>
    <property type="evidence" value="ECO:0007669"/>
    <property type="project" value="UniProtKB-SubCell"/>
</dbReference>
<evidence type="ECO:0000256" key="3">
    <source>
        <dbReference type="ARBA" id="ARBA00005760"/>
    </source>
</evidence>
<evidence type="ECO:0000256" key="9">
    <source>
        <dbReference type="ARBA" id="ARBA00023010"/>
    </source>
</evidence>
<dbReference type="PANTHER" id="PTHR13269:SF6">
    <property type="entry name" value="NUCLEOPORIN NDC1"/>
    <property type="match status" value="1"/>
</dbReference>
<evidence type="ECO:0000256" key="2">
    <source>
        <dbReference type="ARBA" id="ARBA00004567"/>
    </source>
</evidence>
<keyword evidence="5 14" id="KW-0812">Transmembrane</keyword>
<evidence type="ECO:0000256" key="7">
    <source>
        <dbReference type="ARBA" id="ARBA00022927"/>
    </source>
</evidence>
<feature type="transmembrane region" description="Helical" evidence="14">
    <location>
        <begin position="72"/>
        <end position="90"/>
    </location>
</feature>
<comment type="similarity">
    <text evidence="3">Belongs to the NDC1 family.</text>
</comment>
<keyword evidence="9" id="KW-0811">Translocation</keyword>
<dbReference type="GO" id="GO:0051028">
    <property type="term" value="P:mRNA transport"/>
    <property type="evidence" value="ECO:0007669"/>
    <property type="project" value="UniProtKB-KW"/>
</dbReference>
<evidence type="ECO:0000256" key="14">
    <source>
        <dbReference type="SAM" id="Phobius"/>
    </source>
</evidence>
<dbReference type="GO" id="GO:0015031">
    <property type="term" value="P:protein transport"/>
    <property type="evidence" value="ECO:0007669"/>
    <property type="project" value="UniProtKB-KW"/>
</dbReference>
<evidence type="ECO:0000313" key="16">
    <source>
        <dbReference type="Proteomes" id="UP000018144"/>
    </source>
</evidence>
<evidence type="ECO:0000256" key="11">
    <source>
        <dbReference type="ARBA" id="ARBA00023136"/>
    </source>
</evidence>
<reference evidence="15 16" key="1">
    <citation type="journal article" date="2013" name="PLoS Genet.">
        <title>The genome and development-dependent transcriptomes of Pyronema confluens: a window into fungal evolution.</title>
        <authorList>
            <person name="Traeger S."/>
            <person name="Altegoer F."/>
            <person name="Freitag M."/>
            <person name="Gabaldon T."/>
            <person name="Kempken F."/>
            <person name="Kumar A."/>
            <person name="Marcet-Houben M."/>
            <person name="Poggeler S."/>
            <person name="Stajich J.E."/>
            <person name="Nowrousian M."/>
        </authorList>
    </citation>
    <scope>NUCLEOTIDE SEQUENCE [LARGE SCALE GENOMIC DNA]</scope>
    <source>
        <strain evidence="16">CBS 100304</strain>
        <tissue evidence="15">Vegetative mycelium</tissue>
    </source>
</reference>
<dbReference type="PANTHER" id="PTHR13269">
    <property type="entry name" value="NUCLEOPORIN NDC1"/>
    <property type="match status" value="1"/>
</dbReference>
<comment type="subcellular location">
    <subcellularLocation>
        <location evidence="1">Nucleus membrane</location>
        <topology evidence="1">Multi-pass membrane protein</topology>
    </subcellularLocation>
    <subcellularLocation>
        <location evidence="2">Nucleus</location>
        <location evidence="2">Nuclear pore complex</location>
    </subcellularLocation>
</comment>
<name>U4L612_PYROM</name>
<evidence type="ECO:0000256" key="1">
    <source>
        <dbReference type="ARBA" id="ARBA00004232"/>
    </source>
</evidence>
<keyword evidence="4" id="KW-0813">Transport</keyword>
<sequence>MVYSISRSLPAPAPRASPPQYQAFLTPLLHRRFAHACLISLGFCYALAFLISNKPNPFWTILPFSWTGPKCAVLFFFSAMPILILRIAQLHVVKRAFPSPLHTLKRSIGSFVTYSTIITYMFASGTFTTLYLLSCTDKDQLGVVIEGRSYERPRLNERFLYLCFFSIYVGLWQGIHHVYKDRARLEFPEVPVTSPQEAARKMIPLVNWNLGLLTIGPAVTAPFAYLPFRQIVWSNTLWVARSFYWLNRSTALPPYPVGPGLFIRSTVMAAMIVLSAEVAHVAFTVYFLEQPFANNKLVSDKSPNPNGTLVTGLRTSKAPLTQFIAFWELDFLSSERPDRRKAIYNDVDRKPSTTWEQILSECLRTLTEVNTSVSSLIIPPAPEPVTPPAENLALTAPLSSPPPIPMSPAPFVSTGRSPGRSFVESMQSTTGETPDKLVRSRLPPLPEEMNAPIVQARENLNSLKEYTVPMLASTFGYPLRHTIARTTSAAIPNHRVVCHAISALSKLTVASLEEDDYGVVQNHVVGILKAFLETLETLERFLEKPPIHWTDTESKLIMEQGGKPEMIEAEEVAKELKDAVKEIGGAFMPHFEDMGCPRELQNKVATVLGIY</sequence>
<dbReference type="EMBL" id="HF935642">
    <property type="protein sequence ID" value="CCX11747.1"/>
    <property type="molecule type" value="Genomic_DNA"/>
</dbReference>
<evidence type="ECO:0000256" key="4">
    <source>
        <dbReference type="ARBA" id="ARBA00022448"/>
    </source>
</evidence>
<evidence type="ECO:0000256" key="5">
    <source>
        <dbReference type="ARBA" id="ARBA00022692"/>
    </source>
</evidence>
<feature type="region of interest" description="Disordered" evidence="13">
    <location>
        <begin position="413"/>
        <end position="437"/>
    </location>
</feature>
<keyword evidence="15" id="KW-0261">Viral envelope protein</keyword>
<dbReference type="Proteomes" id="UP000018144">
    <property type="component" value="Unassembled WGS sequence"/>
</dbReference>
<keyword evidence="7" id="KW-0653">Protein transport</keyword>
<evidence type="ECO:0000256" key="12">
    <source>
        <dbReference type="ARBA" id="ARBA00023242"/>
    </source>
</evidence>
<keyword evidence="10" id="KW-0906">Nuclear pore complex</keyword>
<dbReference type="GO" id="GO:0070631">
    <property type="term" value="P:spindle pole body localization"/>
    <property type="evidence" value="ECO:0007669"/>
    <property type="project" value="TreeGrafter"/>
</dbReference>
<gene>
    <name evidence="15" type="ORF">PCON_11341</name>
</gene>
<feature type="transmembrane region" description="Helical" evidence="14">
    <location>
        <begin position="111"/>
        <end position="133"/>
    </location>
</feature>
<dbReference type="OrthoDB" id="67850at2759"/>
<dbReference type="OMA" id="WQTANLF"/>
<proteinExistence type="inferred from homology"/>
<accession>U4L612</accession>
<keyword evidence="11 14" id="KW-0472">Membrane</keyword>
<dbReference type="STRING" id="1076935.U4L612"/>
<keyword evidence="8 14" id="KW-1133">Transmembrane helix</keyword>
<dbReference type="InterPro" id="IPR019049">
    <property type="entry name" value="Nucleoporin_prot_Ndc1/Nup"/>
</dbReference>
<keyword evidence="16" id="KW-1185">Reference proteome</keyword>
<dbReference type="Pfam" id="PF09531">
    <property type="entry name" value="Ndc1_Nup"/>
    <property type="match status" value="1"/>
</dbReference>
<feature type="transmembrane region" description="Helical" evidence="14">
    <location>
        <begin position="210"/>
        <end position="228"/>
    </location>
</feature>
<keyword evidence="15" id="KW-0946">Virion</keyword>
<dbReference type="GO" id="GO:0070762">
    <property type="term" value="C:nuclear pore transmembrane ring"/>
    <property type="evidence" value="ECO:0007669"/>
    <property type="project" value="TreeGrafter"/>
</dbReference>
<dbReference type="eggNOG" id="ENOG502S1MG">
    <property type="taxonomic scope" value="Eukaryota"/>
</dbReference>
<evidence type="ECO:0000256" key="6">
    <source>
        <dbReference type="ARBA" id="ARBA00022816"/>
    </source>
</evidence>
<organism evidence="15 16">
    <name type="scientific">Pyronema omphalodes (strain CBS 100304)</name>
    <name type="common">Pyronema confluens</name>
    <dbReference type="NCBI Taxonomy" id="1076935"/>
    <lineage>
        <taxon>Eukaryota</taxon>
        <taxon>Fungi</taxon>
        <taxon>Dikarya</taxon>
        <taxon>Ascomycota</taxon>
        <taxon>Pezizomycotina</taxon>
        <taxon>Pezizomycetes</taxon>
        <taxon>Pezizales</taxon>
        <taxon>Pyronemataceae</taxon>
        <taxon>Pyronema</taxon>
    </lineage>
</organism>
<evidence type="ECO:0000313" key="15">
    <source>
        <dbReference type="EMBL" id="CCX11747.1"/>
    </source>
</evidence>
<evidence type="ECO:0000256" key="13">
    <source>
        <dbReference type="SAM" id="MobiDB-lite"/>
    </source>
</evidence>
<keyword evidence="6" id="KW-0509">mRNA transport</keyword>
<keyword evidence="12" id="KW-0539">Nucleus</keyword>
<evidence type="ECO:0000256" key="8">
    <source>
        <dbReference type="ARBA" id="ARBA00022989"/>
    </source>
</evidence>
<dbReference type="GO" id="GO:0006999">
    <property type="term" value="P:nuclear pore organization"/>
    <property type="evidence" value="ECO:0007669"/>
    <property type="project" value="TreeGrafter"/>
</dbReference>